<dbReference type="Pfam" id="PF00441">
    <property type="entry name" value="Acyl-CoA_dh_1"/>
    <property type="match status" value="1"/>
</dbReference>
<dbReference type="OrthoDB" id="8876745at2"/>
<dbReference type="FunFam" id="1.20.140.10:FF:000001">
    <property type="entry name" value="Acyl-CoA dehydrogenase"/>
    <property type="match status" value="1"/>
</dbReference>
<feature type="domain" description="Acyl-CoA dehydrogenase/oxidase N-terminal" evidence="9">
    <location>
        <begin position="8"/>
        <end position="121"/>
    </location>
</feature>
<dbReference type="PROSITE" id="PS00073">
    <property type="entry name" value="ACYL_COA_DH_2"/>
    <property type="match status" value="1"/>
</dbReference>
<dbReference type="Pfam" id="PF02771">
    <property type="entry name" value="Acyl-CoA_dh_N"/>
    <property type="match status" value="1"/>
</dbReference>
<keyword evidence="4 6" id="KW-0274">FAD</keyword>
<dbReference type="Gene3D" id="2.40.110.10">
    <property type="entry name" value="Butyryl-CoA Dehydrogenase, subunit A, domain 2"/>
    <property type="match status" value="1"/>
</dbReference>
<dbReference type="InterPro" id="IPR013786">
    <property type="entry name" value="AcylCoA_DH/ox_N"/>
</dbReference>
<keyword evidence="11" id="KW-1185">Reference proteome</keyword>
<dbReference type="PANTHER" id="PTHR43884:SF12">
    <property type="entry name" value="ISOVALERYL-COA DEHYDROGENASE, MITOCHONDRIAL-RELATED"/>
    <property type="match status" value="1"/>
</dbReference>
<feature type="domain" description="Acyl-CoA dehydrogenase/oxidase C-terminal" evidence="7">
    <location>
        <begin position="232"/>
        <end position="380"/>
    </location>
</feature>
<dbReference type="Gene3D" id="1.20.140.10">
    <property type="entry name" value="Butyryl-CoA Dehydrogenase, subunit A, domain 3"/>
    <property type="match status" value="1"/>
</dbReference>
<dbReference type="AlphaFoldDB" id="A0A3N1D234"/>
<feature type="domain" description="Acyl-CoA oxidase/dehydrogenase middle" evidence="8">
    <location>
        <begin position="125"/>
        <end position="220"/>
    </location>
</feature>
<evidence type="ECO:0000256" key="3">
    <source>
        <dbReference type="ARBA" id="ARBA00022630"/>
    </source>
</evidence>
<dbReference type="SUPFAM" id="SSF56645">
    <property type="entry name" value="Acyl-CoA dehydrogenase NM domain-like"/>
    <property type="match status" value="1"/>
</dbReference>
<proteinExistence type="inferred from homology"/>
<dbReference type="InterPro" id="IPR046373">
    <property type="entry name" value="Acyl-CoA_Oxase/DH_mid-dom_sf"/>
</dbReference>
<dbReference type="FunFam" id="2.40.110.10:FF:000002">
    <property type="entry name" value="Acyl-CoA dehydrogenase fadE12"/>
    <property type="match status" value="1"/>
</dbReference>
<comment type="similarity">
    <text evidence="2 6">Belongs to the acyl-CoA dehydrogenase family.</text>
</comment>
<evidence type="ECO:0000259" key="9">
    <source>
        <dbReference type="Pfam" id="PF02771"/>
    </source>
</evidence>
<dbReference type="InterPro" id="IPR006089">
    <property type="entry name" value="Acyl-CoA_DH_CS"/>
</dbReference>
<dbReference type="InterPro" id="IPR006091">
    <property type="entry name" value="Acyl-CoA_Oxase/DH_mid-dom"/>
</dbReference>
<comment type="cofactor">
    <cofactor evidence="1 6">
        <name>FAD</name>
        <dbReference type="ChEBI" id="CHEBI:57692"/>
    </cofactor>
</comment>
<evidence type="ECO:0000313" key="11">
    <source>
        <dbReference type="Proteomes" id="UP000272400"/>
    </source>
</evidence>
<protein>
    <submittedName>
        <fullName evidence="10">Long-chain-acyl-CoA dehydrogenase</fullName>
    </submittedName>
</protein>
<dbReference type="SUPFAM" id="SSF47203">
    <property type="entry name" value="Acyl-CoA dehydrogenase C-terminal domain-like"/>
    <property type="match status" value="1"/>
</dbReference>
<evidence type="ECO:0000256" key="6">
    <source>
        <dbReference type="RuleBase" id="RU362125"/>
    </source>
</evidence>
<dbReference type="Pfam" id="PF02770">
    <property type="entry name" value="Acyl-CoA_dh_M"/>
    <property type="match status" value="1"/>
</dbReference>
<gene>
    <name evidence="10" type="ORF">EDD29_5206</name>
</gene>
<evidence type="ECO:0000256" key="1">
    <source>
        <dbReference type="ARBA" id="ARBA00001974"/>
    </source>
</evidence>
<dbReference type="GO" id="GO:0050660">
    <property type="term" value="F:flavin adenine dinucleotide binding"/>
    <property type="evidence" value="ECO:0007669"/>
    <property type="project" value="InterPro"/>
</dbReference>
<evidence type="ECO:0000256" key="2">
    <source>
        <dbReference type="ARBA" id="ARBA00009347"/>
    </source>
</evidence>
<dbReference type="InterPro" id="IPR009100">
    <property type="entry name" value="AcylCoA_DH/oxidase_NM_dom_sf"/>
</dbReference>
<reference evidence="10 11" key="1">
    <citation type="submission" date="2018-11" db="EMBL/GenBank/DDBJ databases">
        <title>Sequencing the genomes of 1000 actinobacteria strains.</title>
        <authorList>
            <person name="Klenk H.-P."/>
        </authorList>
    </citation>
    <scope>NUCLEOTIDE SEQUENCE [LARGE SCALE GENOMIC DNA]</scope>
    <source>
        <strain evidence="10 11">DSM 44254</strain>
    </source>
</reference>
<dbReference type="InterPro" id="IPR036250">
    <property type="entry name" value="AcylCo_DH-like_C"/>
</dbReference>
<dbReference type="Proteomes" id="UP000272400">
    <property type="component" value="Unassembled WGS sequence"/>
</dbReference>
<dbReference type="InterPro" id="IPR009075">
    <property type="entry name" value="AcylCo_DH/oxidase_C"/>
</dbReference>
<evidence type="ECO:0000313" key="10">
    <source>
        <dbReference type="EMBL" id="ROO87593.1"/>
    </source>
</evidence>
<dbReference type="PANTHER" id="PTHR43884">
    <property type="entry name" value="ACYL-COA DEHYDROGENASE"/>
    <property type="match status" value="1"/>
</dbReference>
<sequence>MERDLFDREHEEFRAVVRDFVAREVVPNLDAWEVAGAVDRSLFRRAGSAGLLGLELEEGHGGGGTDDLRFSVVVNEELSRVGASSVVMNICGFNDLIAPYLAALCTEQQKEQWLPGLCSGERIGAIAMTEPGTGSDLKAITTTARREGDHYVLNGAKTFISNGTLADLVIVVVKTDPGAGSRGVSLLVVESNMPGFQRGRKLDKIGLLAQDTAELFFDDVRVPAANLLGREGEGFGHLRSHLVRERLSVTVTAAASMEATLAETIDYVHQRTAFGQRVADFQATRFTLAELATEVQIARTFLDRCVAGAVRRELTEVDAAMAKWWITELQQRVVGRCLQLHGGYGYMREYPVARAYLDARVGTLYAGTTEIMKEIIGRSLTRPSHPD</sequence>
<dbReference type="GO" id="GO:0003995">
    <property type="term" value="F:acyl-CoA dehydrogenase activity"/>
    <property type="evidence" value="ECO:0007669"/>
    <property type="project" value="InterPro"/>
</dbReference>
<evidence type="ECO:0000259" key="8">
    <source>
        <dbReference type="Pfam" id="PF02770"/>
    </source>
</evidence>
<name>A0A3N1D234_9ACTN</name>
<comment type="caution">
    <text evidence="10">The sequence shown here is derived from an EMBL/GenBank/DDBJ whole genome shotgun (WGS) entry which is preliminary data.</text>
</comment>
<keyword evidence="3 6" id="KW-0285">Flavoprotein</keyword>
<evidence type="ECO:0000259" key="7">
    <source>
        <dbReference type="Pfam" id="PF00441"/>
    </source>
</evidence>
<accession>A0A3N1D234</accession>
<evidence type="ECO:0000256" key="4">
    <source>
        <dbReference type="ARBA" id="ARBA00022827"/>
    </source>
</evidence>
<dbReference type="EMBL" id="RJKE01000001">
    <property type="protein sequence ID" value="ROO87593.1"/>
    <property type="molecule type" value="Genomic_DNA"/>
</dbReference>
<organism evidence="10 11">
    <name type="scientific">Actinocorallia herbida</name>
    <dbReference type="NCBI Taxonomy" id="58109"/>
    <lineage>
        <taxon>Bacteria</taxon>
        <taxon>Bacillati</taxon>
        <taxon>Actinomycetota</taxon>
        <taxon>Actinomycetes</taxon>
        <taxon>Streptosporangiales</taxon>
        <taxon>Thermomonosporaceae</taxon>
        <taxon>Actinocorallia</taxon>
    </lineage>
</organism>
<dbReference type="RefSeq" id="WP_123666856.1">
    <property type="nucleotide sequence ID" value="NZ_RJKE01000001.1"/>
</dbReference>
<keyword evidence="5 6" id="KW-0560">Oxidoreductase</keyword>
<dbReference type="Gene3D" id="1.10.540.10">
    <property type="entry name" value="Acyl-CoA dehydrogenase/oxidase, N-terminal domain"/>
    <property type="match status" value="1"/>
</dbReference>
<evidence type="ECO:0000256" key="5">
    <source>
        <dbReference type="ARBA" id="ARBA00023002"/>
    </source>
</evidence>
<dbReference type="InterPro" id="IPR037069">
    <property type="entry name" value="AcylCoA_DH/ox_N_sf"/>
</dbReference>